<dbReference type="PROSITE" id="PS00018">
    <property type="entry name" value="EF_HAND_1"/>
    <property type="match status" value="4"/>
</dbReference>
<evidence type="ECO:0000256" key="2">
    <source>
        <dbReference type="ARBA" id="ARBA00022737"/>
    </source>
</evidence>
<feature type="compositionally biased region" description="Gly residues" evidence="4">
    <location>
        <begin position="168"/>
        <end position="184"/>
    </location>
</feature>
<dbReference type="InterPro" id="IPR039647">
    <property type="entry name" value="EF_hand_pair_protein_CML-like"/>
</dbReference>
<sequence length="678" mass="70664">MASASFQTGGASDGETTALSGAAPPAAGRLVCRLAAPVLAMALLASVAVAAVLGRPLGLAALGPPALAAAMSDGGAQGVAHSPSELTAHDLAGLLLDAYGKDGRGGLASGAKEEHISTVQNGGGEAVNAVAELRGLQGGLLGGPPTGAGPVGKAPGQQHGAHVPPWGPGGHGPPWAQGPGGRGGAQLPPGLQGRGPAGKGFPPGLKGVKLPPRPQGPPGLRGPMGPHGAQGPPWGNRGPHGPWGGPPGAPLGGPPGARGPMSAVAKLMLLFGKADEDHSGFIDGSELEPLSKLLRDRFNLTKARYQEFYSQAGRSTDGKIDFEEFKRFVSTLFLFQQADTDKDGLLAGAELGLAGFDFAKETVLAQLTPQKYKQLLHEADSNSDGKLSPAELKNLLTAAWESSLPPFMAQLFAQVDKDKSGFLEGAELEELAKKLEQRFRLPEDEYQQIFADAVGKGSSQSKLDKRAFKRVFVAASSHAPYRELPPLMLRFFNAMDKDKDGVLKAGEITKVTEGLKQHQWISAHRLQQLLQAADSDKDGELLPDEFKELVLSARKESPFVKAPLLAVPCKNADKNHDQVLSQSELASLTDNLKKRFGTTDEAFAKALAAADANKDGKLVPQELGSFFATLGPQRPRQQPRVTVAKGPAAVKVQQPSAAAATRAAAMDMLKPASSVDVY</sequence>
<feature type="domain" description="EF-hand" evidence="6">
    <location>
        <begin position="521"/>
        <end position="556"/>
    </location>
</feature>
<keyword evidence="1" id="KW-0479">Metal-binding</keyword>
<feature type="domain" description="EF-hand" evidence="6">
    <location>
        <begin position="367"/>
        <end position="402"/>
    </location>
</feature>
<feature type="compositionally biased region" description="Gly residues" evidence="4">
    <location>
        <begin position="138"/>
        <end position="150"/>
    </location>
</feature>
<evidence type="ECO:0000256" key="3">
    <source>
        <dbReference type="ARBA" id="ARBA00022837"/>
    </source>
</evidence>
<accession>A0A7S0AF00</accession>
<feature type="domain" description="EF-hand" evidence="6">
    <location>
        <begin position="300"/>
        <end position="335"/>
    </location>
</feature>
<protein>
    <recommendedName>
        <fullName evidence="6">EF-hand domain-containing protein</fullName>
    </recommendedName>
</protein>
<evidence type="ECO:0000256" key="5">
    <source>
        <dbReference type="SAM" id="Phobius"/>
    </source>
</evidence>
<proteinExistence type="predicted"/>
<name>A0A7S0AF00_9DINO</name>
<evidence type="ECO:0000259" key="6">
    <source>
        <dbReference type="PROSITE" id="PS50222"/>
    </source>
</evidence>
<dbReference type="EMBL" id="HBEG01024583">
    <property type="protein sequence ID" value="CAD8360563.1"/>
    <property type="molecule type" value="Transcribed_RNA"/>
</dbReference>
<dbReference type="GO" id="GO:0005509">
    <property type="term" value="F:calcium ion binding"/>
    <property type="evidence" value="ECO:0007669"/>
    <property type="project" value="InterPro"/>
</dbReference>
<dbReference type="InterPro" id="IPR011992">
    <property type="entry name" value="EF-hand-dom_pair"/>
</dbReference>
<organism evidence="7">
    <name type="scientific">Pyrodinium bahamense</name>
    <dbReference type="NCBI Taxonomy" id="73915"/>
    <lineage>
        <taxon>Eukaryota</taxon>
        <taxon>Sar</taxon>
        <taxon>Alveolata</taxon>
        <taxon>Dinophyceae</taxon>
        <taxon>Gonyaulacales</taxon>
        <taxon>Pyrocystaceae</taxon>
        <taxon>Pyrodinium</taxon>
    </lineage>
</organism>
<feature type="compositionally biased region" description="Low complexity" evidence="4">
    <location>
        <begin position="151"/>
        <end position="164"/>
    </location>
</feature>
<feature type="transmembrane region" description="Helical" evidence="5">
    <location>
        <begin position="34"/>
        <end position="53"/>
    </location>
</feature>
<dbReference type="SUPFAM" id="SSF47473">
    <property type="entry name" value="EF-hand"/>
    <property type="match status" value="3"/>
</dbReference>
<dbReference type="AlphaFoldDB" id="A0A7S0AF00"/>
<feature type="domain" description="EF-hand" evidence="6">
    <location>
        <begin position="483"/>
        <end position="518"/>
    </location>
</feature>
<dbReference type="InterPro" id="IPR002048">
    <property type="entry name" value="EF_hand_dom"/>
</dbReference>
<dbReference type="Gene3D" id="1.10.238.10">
    <property type="entry name" value="EF-hand"/>
    <property type="match status" value="4"/>
</dbReference>
<keyword evidence="3" id="KW-0106">Calcium</keyword>
<evidence type="ECO:0000313" key="7">
    <source>
        <dbReference type="EMBL" id="CAD8360563.1"/>
    </source>
</evidence>
<dbReference type="PROSITE" id="PS50222">
    <property type="entry name" value="EF_HAND_2"/>
    <property type="match status" value="6"/>
</dbReference>
<gene>
    <name evidence="7" type="ORF">PBAH0796_LOCUS14928</name>
</gene>
<dbReference type="Pfam" id="PF13202">
    <property type="entry name" value="EF-hand_5"/>
    <property type="match status" value="3"/>
</dbReference>
<keyword evidence="5" id="KW-0812">Transmembrane</keyword>
<feature type="domain" description="EF-hand" evidence="6">
    <location>
        <begin position="598"/>
        <end position="633"/>
    </location>
</feature>
<dbReference type="SMART" id="SM00054">
    <property type="entry name" value="EFh"/>
    <property type="match status" value="8"/>
</dbReference>
<dbReference type="Pfam" id="PF13499">
    <property type="entry name" value="EF-hand_7"/>
    <property type="match status" value="1"/>
</dbReference>
<feature type="domain" description="EF-hand" evidence="6">
    <location>
        <begin position="403"/>
        <end position="438"/>
    </location>
</feature>
<keyword evidence="2" id="KW-0677">Repeat</keyword>
<keyword evidence="5" id="KW-1133">Transmembrane helix</keyword>
<dbReference type="InterPro" id="IPR018247">
    <property type="entry name" value="EF_Hand_1_Ca_BS"/>
</dbReference>
<dbReference type="PANTHER" id="PTHR10891">
    <property type="entry name" value="EF-HAND CALCIUM-BINDING DOMAIN CONTAINING PROTEIN"/>
    <property type="match status" value="1"/>
</dbReference>
<reference evidence="7" key="1">
    <citation type="submission" date="2021-01" db="EMBL/GenBank/DDBJ databases">
        <authorList>
            <person name="Corre E."/>
            <person name="Pelletier E."/>
            <person name="Niang G."/>
            <person name="Scheremetjew M."/>
            <person name="Finn R."/>
            <person name="Kale V."/>
            <person name="Holt S."/>
            <person name="Cochrane G."/>
            <person name="Meng A."/>
            <person name="Brown T."/>
            <person name="Cohen L."/>
        </authorList>
    </citation>
    <scope>NUCLEOTIDE SEQUENCE</scope>
    <source>
        <strain evidence="7">Pbaha01</strain>
    </source>
</reference>
<evidence type="ECO:0000256" key="4">
    <source>
        <dbReference type="SAM" id="MobiDB-lite"/>
    </source>
</evidence>
<feature type="compositionally biased region" description="Pro residues" evidence="4">
    <location>
        <begin position="244"/>
        <end position="253"/>
    </location>
</feature>
<feature type="region of interest" description="Disordered" evidence="4">
    <location>
        <begin position="138"/>
        <end position="258"/>
    </location>
</feature>
<feature type="compositionally biased region" description="Low complexity" evidence="4">
    <location>
        <begin position="221"/>
        <end position="240"/>
    </location>
</feature>
<keyword evidence="5" id="KW-0472">Membrane</keyword>
<evidence type="ECO:0000256" key="1">
    <source>
        <dbReference type="ARBA" id="ARBA00022723"/>
    </source>
</evidence>